<accession>A0A151N6B3</accession>
<keyword evidence="3" id="KW-1185">Reference proteome</keyword>
<name>A0A151N6B3_ALLMI</name>
<reference evidence="2 3" key="1">
    <citation type="journal article" date="2012" name="Genome Biol.">
        <title>Sequencing three crocodilian genomes to illuminate the evolution of archosaurs and amniotes.</title>
        <authorList>
            <person name="St John J.A."/>
            <person name="Braun E.L."/>
            <person name="Isberg S.R."/>
            <person name="Miles L.G."/>
            <person name="Chong A.Y."/>
            <person name="Gongora J."/>
            <person name="Dalzell P."/>
            <person name="Moran C."/>
            <person name="Bed'hom B."/>
            <person name="Abzhanov A."/>
            <person name="Burgess S.C."/>
            <person name="Cooksey A.M."/>
            <person name="Castoe T.A."/>
            <person name="Crawford N.G."/>
            <person name="Densmore L.D."/>
            <person name="Drew J.C."/>
            <person name="Edwards S.V."/>
            <person name="Faircloth B.C."/>
            <person name="Fujita M.K."/>
            <person name="Greenwold M.J."/>
            <person name="Hoffmann F.G."/>
            <person name="Howard J.M."/>
            <person name="Iguchi T."/>
            <person name="Janes D.E."/>
            <person name="Khan S.Y."/>
            <person name="Kohno S."/>
            <person name="de Koning A.J."/>
            <person name="Lance S.L."/>
            <person name="McCarthy F.M."/>
            <person name="McCormack J.E."/>
            <person name="Merchant M.E."/>
            <person name="Peterson D.G."/>
            <person name="Pollock D.D."/>
            <person name="Pourmand N."/>
            <person name="Raney B.J."/>
            <person name="Roessler K.A."/>
            <person name="Sanford J.R."/>
            <person name="Sawyer R.H."/>
            <person name="Schmidt C.J."/>
            <person name="Triplett E.W."/>
            <person name="Tuberville T.D."/>
            <person name="Venegas-Anaya M."/>
            <person name="Howard J.T."/>
            <person name="Jarvis E.D."/>
            <person name="Guillette L.J.Jr."/>
            <person name="Glenn T.C."/>
            <person name="Green R.E."/>
            <person name="Ray D.A."/>
        </authorList>
    </citation>
    <scope>NUCLEOTIDE SEQUENCE [LARGE SCALE GENOMIC DNA]</scope>
    <source>
        <strain evidence="2">KSC_2009_1</strain>
    </source>
</reference>
<proteinExistence type="predicted"/>
<dbReference type="AlphaFoldDB" id="A0A151N6B3"/>
<evidence type="ECO:0000313" key="2">
    <source>
        <dbReference type="EMBL" id="KYO32384.1"/>
    </source>
</evidence>
<evidence type="ECO:0000313" key="3">
    <source>
        <dbReference type="Proteomes" id="UP000050525"/>
    </source>
</evidence>
<dbReference type="Proteomes" id="UP000050525">
    <property type="component" value="Unassembled WGS sequence"/>
</dbReference>
<organism evidence="2 3">
    <name type="scientific">Alligator mississippiensis</name>
    <name type="common">American alligator</name>
    <dbReference type="NCBI Taxonomy" id="8496"/>
    <lineage>
        <taxon>Eukaryota</taxon>
        <taxon>Metazoa</taxon>
        <taxon>Chordata</taxon>
        <taxon>Craniata</taxon>
        <taxon>Vertebrata</taxon>
        <taxon>Euteleostomi</taxon>
        <taxon>Archelosauria</taxon>
        <taxon>Archosauria</taxon>
        <taxon>Crocodylia</taxon>
        <taxon>Alligatoridae</taxon>
        <taxon>Alligatorinae</taxon>
        <taxon>Alligator</taxon>
    </lineage>
</organism>
<protein>
    <submittedName>
        <fullName evidence="2">Uncharacterized protein</fullName>
    </submittedName>
</protein>
<evidence type="ECO:0000256" key="1">
    <source>
        <dbReference type="SAM" id="MobiDB-lite"/>
    </source>
</evidence>
<dbReference type="EMBL" id="AKHW03003917">
    <property type="protein sequence ID" value="KYO32384.1"/>
    <property type="molecule type" value="Genomic_DNA"/>
</dbReference>
<feature type="region of interest" description="Disordered" evidence="1">
    <location>
        <begin position="49"/>
        <end position="74"/>
    </location>
</feature>
<sequence>MDKKNFCSKLGRLKWKQQKKNPAVQVHHRVAMGHQHDTAMEKANAILRKKSLPRRAADKSYGHDEGNAEKAERV</sequence>
<comment type="caution">
    <text evidence="2">The sequence shown here is derived from an EMBL/GenBank/DDBJ whole genome shotgun (WGS) entry which is preliminary data.</text>
</comment>
<feature type="compositionally biased region" description="Basic and acidic residues" evidence="1">
    <location>
        <begin position="55"/>
        <end position="74"/>
    </location>
</feature>
<gene>
    <name evidence="2" type="ORF">Y1Q_0020345</name>
</gene>